<keyword evidence="5" id="KW-0624">Polysaccharide degradation</keyword>
<keyword evidence="2" id="KW-0732">Signal</keyword>
<dbReference type="SUPFAM" id="SSF88713">
    <property type="entry name" value="Glycoside hydrolase/deacetylase"/>
    <property type="match status" value="1"/>
</dbReference>
<dbReference type="InterPro" id="IPR002509">
    <property type="entry name" value="NODB_dom"/>
</dbReference>
<accession>A0A3M8DX33</accession>
<dbReference type="GO" id="GO:0016798">
    <property type="term" value="F:hydrolase activity, acting on glycosyl bonds"/>
    <property type="evidence" value="ECO:0007669"/>
    <property type="project" value="UniProtKB-KW"/>
</dbReference>
<dbReference type="Pfam" id="PF01522">
    <property type="entry name" value="Polysacc_deac_1"/>
    <property type="match status" value="1"/>
</dbReference>
<keyword evidence="5" id="KW-0119">Carbohydrate metabolism</keyword>
<keyword evidence="5" id="KW-0326">Glycosidase</keyword>
<proteinExistence type="predicted"/>
<dbReference type="PANTHER" id="PTHR34216:SF3">
    <property type="entry name" value="POLY-BETA-1,6-N-ACETYL-D-GLUCOSAMINE N-DEACETYLASE"/>
    <property type="match status" value="1"/>
</dbReference>
<evidence type="ECO:0000256" key="3">
    <source>
        <dbReference type="SAM" id="MobiDB-lite"/>
    </source>
</evidence>
<organism evidence="5 6">
    <name type="scientific">Brevibacillus fluminis</name>
    <dbReference type="NCBI Taxonomy" id="511487"/>
    <lineage>
        <taxon>Bacteria</taxon>
        <taxon>Bacillati</taxon>
        <taxon>Bacillota</taxon>
        <taxon>Bacilli</taxon>
        <taxon>Bacillales</taxon>
        <taxon>Paenibacillaceae</taxon>
        <taxon>Brevibacillus</taxon>
    </lineage>
</organism>
<gene>
    <name evidence="5" type="ORF">EDM56_00505</name>
</gene>
<keyword evidence="5" id="KW-0858">Xylan degradation</keyword>
<keyword evidence="5" id="KW-0378">Hydrolase</keyword>
<dbReference type="PROSITE" id="PS51677">
    <property type="entry name" value="NODB"/>
    <property type="match status" value="1"/>
</dbReference>
<dbReference type="InterPro" id="IPR011330">
    <property type="entry name" value="Glyco_hydro/deAcase_b/a-brl"/>
</dbReference>
<dbReference type="AlphaFoldDB" id="A0A3M8DX33"/>
<dbReference type="GO" id="GO:0016810">
    <property type="term" value="F:hydrolase activity, acting on carbon-nitrogen (but not peptide) bonds"/>
    <property type="evidence" value="ECO:0007669"/>
    <property type="project" value="InterPro"/>
</dbReference>
<evidence type="ECO:0000313" key="6">
    <source>
        <dbReference type="Proteomes" id="UP000271031"/>
    </source>
</evidence>
<dbReference type="PANTHER" id="PTHR34216">
    <property type="match status" value="1"/>
</dbReference>
<protein>
    <submittedName>
        <fullName evidence="5">Xylanase</fullName>
    </submittedName>
</protein>
<comment type="caution">
    <text evidence="5">The sequence shown here is derived from an EMBL/GenBank/DDBJ whole genome shotgun (WGS) entry which is preliminary data.</text>
</comment>
<dbReference type="GO" id="GO:0005576">
    <property type="term" value="C:extracellular region"/>
    <property type="evidence" value="ECO:0007669"/>
    <property type="project" value="UniProtKB-SubCell"/>
</dbReference>
<dbReference type="GO" id="GO:0045493">
    <property type="term" value="P:xylan catabolic process"/>
    <property type="evidence" value="ECO:0007669"/>
    <property type="project" value="UniProtKB-KW"/>
</dbReference>
<evidence type="ECO:0000256" key="2">
    <source>
        <dbReference type="ARBA" id="ARBA00022729"/>
    </source>
</evidence>
<reference evidence="5 6" key="1">
    <citation type="submission" date="2018-10" db="EMBL/GenBank/DDBJ databases">
        <title>Phylogenomics of Brevibacillus.</title>
        <authorList>
            <person name="Dunlap C."/>
        </authorList>
    </citation>
    <scope>NUCLEOTIDE SEQUENCE [LARGE SCALE GENOMIC DNA]</scope>
    <source>
        <strain evidence="5 6">JCM 15716</strain>
    </source>
</reference>
<name>A0A3M8DX33_9BACL</name>
<evidence type="ECO:0000259" key="4">
    <source>
        <dbReference type="PROSITE" id="PS51677"/>
    </source>
</evidence>
<dbReference type="OrthoDB" id="9778320at2"/>
<feature type="domain" description="NodB homology" evidence="4">
    <location>
        <begin position="133"/>
        <end position="333"/>
    </location>
</feature>
<dbReference type="InterPro" id="IPR051398">
    <property type="entry name" value="Polysacch_Deacetylase"/>
</dbReference>
<evidence type="ECO:0000256" key="1">
    <source>
        <dbReference type="ARBA" id="ARBA00004613"/>
    </source>
</evidence>
<sequence length="333" mass="37829">MSFLITFLIVLVLVVAGGFWSGGATDSVQPAVAPGAVEAQTANQPAEAAVSKEADWQKQPEQQSQPVKKQKWYDNQVVVLTYHHVSNKTDRQYEISPSELKAHLDFLREYDFHPISLTEFLRFVDTGVLATENAVLLTFDDGYESYYSEAFPLLQQYGYPSVNFLIAGRLRDSVDRKRPNMTTPLSEQEVNELLASGLSDIGSHTYSLHEQAEKNEWGDLTPQTAPVYLEDLSRLENEQEYRDRLYVDFMMSRVALSQIAKKEIRVISYPFGFSNETVTETAKQAGYQYAFNSRPDVVKAGTNRFELPRYDVGMHTFDTQKLLELFTKVKTGF</sequence>
<feature type="region of interest" description="Disordered" evidence="3">
    <location>
        <begin position="49"/>
        <end position="68"/>
    </location>
</feature>
<evidence type="ECO:0000313" key="5">
    <source>
        <dbReference type="EMBL" id="RNB92688.1"/>
    </source>
</evidence>
<dbReference type="Proteomes" id="UP000271031">
    <property type="component" value="Unassembled WGS sequence"/>
</dbReference>
<dbReference type="CDD" id="cd10918">
    <property type="entry name" value="CE4_NodB_like_5s_6s"/>
    <property type="match status" value="1"/>
</dbReference>
<dbReference type="Gene3D" id="3.20.20.370">
    <property type="entry name" value="Glycoside hydrolase/deacetylase"/>
    <property type="match status" value="1"/>
</dbReference>
<keyword evidence="6" id="KW-1185">Reference proteome</keyword>
<comment type="subcellular location">
    <subcellularLocation>
        <location evidence="1">Secreted</location>
    </subcellularLocation>
</comment>
<dbReference type="EMBL" id="RHHQ01000002">
    <property type="protein sequence ID" value="RNB92688.1"/>
    <property type="molecule type" value="Genomic_DNA"/>
</dbReference>